<keyword evidence="9 12" id="KW-0408">Iron</keyword>
<dbReference type="GO" id="GO:0016020">
    <property type="term" value="C:membrane"/>
    <property type="evidence" value="ECO:0007669"/>
    <property type="project" value="UniProtKB-SubCell"/>
</dbReference>
<dbReference type="InterPro" id="IPR036396">
    <property type="entry name" value="Cyt_P450_sf"/>
</dbReference>
<keyword evidence="11 13" id="KW-0472">Membrane</keyword>
<evidence type="ECO:0000256" key="9">
    <source>
        <dbReference type="ARBA" id="ARBA00023004"/>
    </source>
</evidence>
<comment type="subcellular location">
    <subcellularLocation>
        <location evidence="2">Membrane</location>
    </subcellularLocation>
</comment>
<dbReference type="GO" id="GO:0005506">
    <property type="term" value="F:iron ion binding"/>
    <property type="evidence" value="ECO:0007669"/>
    <property type="project" value="InterPro"/>
</dbReference>
<feature type="transmembrane region" description="Helical" evidence="13">
    <location>
        <begin position="6"/>
        <end position="23"/>
    </location>
</feature>
<keyword evidence="10" id="KW-0503">Monooxygenase</keyword>
<evidence type="ECO:0008006" key="16">
    <source>
        <dbReference type="Google" id="ProtNLM"/>
    </source>
</evidence>
<dbReference type="FunFam" id="1.10.630.10:FF:000020">
    <property type="entry name" value="Cytochrome P450 family protein"/>
    <property type="match status" value="1"/>
</dbReference>
<evidence type="ECO:0000313" key="15">
    <source>
        <dbReference type="Proteomes" id="UP000541444"/>
    </source>
</evidence>
<dbReference type="OrthoDB" id="1372046at2759"/>
<dbReference type="SUPFAM" id="SSF48264">
    <property type="entry name" value="Cytochrome P450"/>
    <property type="match status" value="1"/>
</dbReference>
<dbReference type="GO" id="GO:0016125">
    <property type="term" value="P:sterol metabolic process"/>
    <property type="evidence" value="ECO:0007669"/>
    <property type="project" value="TreeGrafter"/>
</dbReference>
<evidence type="ECO:0000256" key="13">
    <source>
        <dbReference type="SAM" id="Phobius"/>
    </source>
</evidence>
<gene>
    <name evidence="14" type="ORF">GIB67_006740</name>
</gene>
<evidence type="ECO:0000256" key="6">
    <source>
        <dbReference type="ARBA" id="ARBA00022723"/>
    </source>
</evidence>
<keyword evidence="8" id="KW-0560">Oxidoreductase</keyword>
<dbReference type="PANTHER" id="PTHR24286:SF11">
    <property type="entry name" value="CYTOCHROME P450, FAMILY 87, SUBFAMILY A, POLYPEPTIDE 2"/>
    <property type="match status" value="1"/>
</dbReference>
<dbReference type="Gene3D" id="1.10.630.10">
    <property type="entry name" value="Cytochrome P450"/>
    <property type="match status" value="1"/>
</dbReference>
<organism evidence="14 15">
    <name type="scientific">Kingdonia uniflora</name>
    <dbReference type="NCBI Taxonomy" id="39325"/>
    <lineage>
        <taxon>Eukaryota</taxon>
        <taxon>Viridiplantae</taxon>
        <taxon>Streptophyta</taxon>
        <taxon>Embryophyta</taxon>
        <taxon>Tracheophyta</taxon>
        <taxon>Spermatophyta</taxon>
        <taxon>Magnoliopsida</taxon>
        <taxon>Ranunculales</taxon>
        <taxon>Circaeasteraceae</taxon>
        <taxon>Kingdonia</taxon>
    </lineage>
</organism>
<evidence type="ECO:0000313" key="14">
    <source>
        <dbReference type="EMBL" id="KAF6147767.1"/>
    </source>
</evidence>
<dbReference type="GO" id="GO:0016705">
    <property type="term" value="F:oxidoreductase activity, acting on paired donors, with incorporation or reduction of molecular oxygen"/>
    <property type="evidence" value="ECO:0007669"/>
    <property type="project" value="InterPro"/>
</dbReference>
<keyword evidence="5 13" id="KW-0812">Transmembrane</keyword>
<dbReference type="GO" id="GO:0004497">
    <property type="term" value="F:monooxygenase activity"/>
    <property type="evidence" value="ECO:0007669"/>
    <property type="project" value="UniProtKB-KW"/>
</dbReference>
<dbReference type="InterPro" id="IPR002401">
    <property type="entry name" value="Cyt_P450_E_grp-I"/>
</dbReference>
<comment type="cofactor">
    <cofactor evidence="1 12">
        <name>heme</name>
        <dbReference type="ChEBI" id="CHEBI:30413"/>
    </cofactor>
</comment>
<reference evidence="14 15" key="1">
    <citation type="journal article" date="2020" name="IScience">
        <title>Genome Sequencing of the Endangered Kingdonia uniflora (Circaeasteraceae, Ranunculales) Reveals Potential Mechanisms of Evolutionary Specialization.</title>
        <authorList>
            <person name="Sun Y."/>
            <person name="Deng T."/>
            <person name="Zhang A."/>
            <person name="Moore M.J."/>
            <person name="Landis J.B."/>
            <person name="Lin N."/>
            <person name="Zhang H."/>
            <person name="Zhang X."/>
            <person name="Huang J."/>
            <person name="Zhang X."/>
            <person name="Sun H."/>
            <person name="Wang H."/>
        </authorList>
    </citation>
    <scope>NUCLEOTIDE SEQUENCE [LARGE SCALE GENOMIC DNA]</scope>
    <source>
        <strain evidence="14">TB1705</strain>
        <tissue evidence="14">Leaf</tissue>
    </source>
</reference>
<evidence type="ECO:0000256" key="4">
    <source>
        <dbReference type="ARBA" id="ARBA00022617"/>
    </source>
</evidence>
<keyword evidence="6 12" id="KW-0479">Metal-binding</keyword>
<dbReference type="AlphaFoldDB" id="A0A7J7LYU1"/>
<dbReference type="PRINTS" id="PR00385">
    <property type="entry name" value="P450"/>
</dbReference>
<accession>A0A7J7LYU1</accession>
<feature type="binding site" description="axial binding residue" evidence="12">
    <location>
        <position position="436"/>
    </location>
    <ligand>
        <name>heme</name>
        <dbReference type="ChEBI" id="CHEBI:30413"/>
    </ligand>
    <ligandPart>
        <name>Fe</name>
        <dbReference type="ChEBI" id="CHEBI:18248"/>
    </ligandPart>
</feature>
<dbReference type="PRINTS" id="PR00463">
    <property type="entry name" value="EP450I"/>
</dbReference>
<evidence type="ECO:0000256" key="10">
    <source>
        <dbReference type="ARBA" id="ARBA00023033"/>
    </source>
</evidence>
<dbReference type="CDD" id="cd11043">
    <property type="entry name" value="CYP90-like"/>
    <property type="match status" value="1"/>
</dbReference>
<dbReference type="Pfam" id="PF00067">
    <property type="entry name" value="p450"/>
    <property type="match status" value="1"/>
</dbReference>
<dbReference type="GO" id="GO:0044550">
    <property type="term" value="P:secondary metabolite biosynthetic process"/>
    <property type="evidence" value="ECO:0007669"/>
    <property type="project" value="UniProtKB-ARBA"/>
</dbReference>
<dbReference type="InterPro" id="IPR001128">
    <property type="entry name" value="Cyt_P450"/>
</dbReference>
<evidence type="ECO:0000256" key="1">
    <source>
        <dbReference type="ARBA" id="ARBA00001971"/>
    </source>
</evidence>
<feature type="non-terminal residue" evidence="14">
    <location>
        <position position="1"/>
    </location>
</feature>
<dbReference type="PANTHER" id="PTHR24286">
    <property type="entry name" value="CYTOCHROME P450 26"/>
    <property type="match status" value="1"/>
</dbReference>
<dbReference type="EMBL" id="JACGCM010001879">
    <property type="protein sequence ID" value="KAF6147767.1"/>
    <property type="molecule type" value="Genomic_DNA"/>
</dbReference>
<evidence type="ECO:0000256" key="8">
    <source>
        <dbReference type="ARBA" id="ARBA00023002"/>
    </source>
</evidence>
<evidence type="ECO:0000256" key="7">
    <source>
        <dbReference type="ARBA" id="ARBA00022989"/>
    </source>
</evidence>
<evidence type="ECO:0000256" key="11">
    <source>
        <dbReference type="ARBA" id="ARBA00023136"/>
    </source>
</evidence>
<dbReference type="GO" id="GO:0016132">
    <property type="term" value="P:brassinosteroid biosynthetic process"/>
    <property type="evidence" value="ECO:0007669"/>
    <property type="project" value="TreeGrafter"/>
</dbReference>
<dbReference type="GO" id="GO:0020037">
    <property type="term" value="F:heme binding"/>
    <property type="evidence" value="ECO:0007669"/>
    <property type="project" value="InterPro"/>
</dbReference>
<comment type="caution">
    <text evidence="14">The sequence shown here is derived from an EMBL/GenBank/DDBJ whole genome shotgun (WGS) entry which is preliminary data.</text>
</comment>
<keyword evidence="7 13" id="KW-1133">Transmembrane helix</keyword>
<dbReference type="Proteomes" id="UP000541444">
    <property type="component" value="Unassembled WGS sequence"/>
</dbReference>
<dbReference type="GO" id="GO:0010268">
    <property type="term" value="P:brassinosteroid homeostasis"/>
    <property type="evidence" value="ECO:0007669"/>
    <property type="project" value="TreeGrafter"/>
</dbReference>
<protein>
    <recommendedName>
        <fullName evidence="16">Cytochrome P450</fullName>
    </recommendedName>
</protein>
<evidence type="ECO:0000256" key="12">
    <source>
        <dbReference type="PIRSR" id="PIRSR602401-1"/>
    </source>
</evidence>
<name>A0A7J7LYU1_9MAGN</name>
<keyword evidence="4 12" id="KW-0349">Heme</keyword>
<sequence length="492" mass="56117">MEMWSVVFVAIALLVIYITHWVYRWNNPKCNGKLPPGSMGFPVIGETLKFLSPNSSFDLLPFVKKRMERYGPLFKTNLVGTPTVISTDPEINNFIFQQEGKSFQSWYMDSFTELFGRTTNLAAHTIVHKYLRSLVLSLFGPENLKENLLPEIEQTTRTYFQLWSTQPSIELKEGISTMIFDLTAKKMISYDEVKSGQKLRGNFVDFIKGLISFPLNIPGTIHYKCLQGRKKAMKLLKDMLVERRAKASPEKGHGDFMDLIMEELKKEETILTEGFALDLMFVLLFASFETTSSALTLAFKILADYPLVVEELTREHESILRSRENLDSTITWTEYKSMTFTSMVISEIVRLANIVPGVFRKTIKEVEINGYTIPAGWAVMVCPPAVHLNPAKYEDPLVFNPWRWEVSVCKFFVQLGMETSAGSKNFIAFGGGPRYCTGADFAKLQMTVFFHCLVTKYRWMIVKGGDIVRRPGLIFPNGIHIQLTDKEANESK</sequence>
<comment type="similarity">
    <text evidence="3">Belongs to the cytochrome P450 family.</text>
</comment>
<evidence type="ECO:0000256" key="2">
    <source>
        <dbReference type="ARBA" id="ARBA00004370"/>
    </source>
</evidence>
<proteinExistence type="inferred from homology"/>
<keyword evidence="15" id="KW-1185">Reference proteome</keyword>
<evidence type="ECO:0000256" key="3">
    <source>
        <dbReference type="ARBA" id="ARBA00010617"/>
    </source>
</evidence>
<evidence type="ECO:0000256" key="5">
    <source>
        <dbReference type="ARBA" id="ARBA00022692"/>
    </source>
</evidence>